<evidence type="ECO:0000259" key="3">
    <source>
        <dbReference type="Pfam" id="PF10145"/>
    </source>
</evidence>
<dbReference type="InterPro" id="IPR010090">
    <property type="entry name" value="Phage_tape_meas"/>
</dbReference>
<dbReference type="Proteomes" id="UP001321763">
    <property type="component" value="Chromosome"/>
</dbReference>
<evidence type="ECO:0000256" key="1">
    <source>
        <dbReference type="ARBA" id="ARBA00022612"/>
    </source>
</evidence>
<reference evidence="4 5" key="1">
    <citation type="submission" date="2022-09" db="EMBL/GenBank/DDBJ databases">
        <title>complete genome sequences of Clostridium tetani str. KHSU-234311-028 isolated from soil.</title>
        <authorList>
            <person name="Sekizuka T."/>
            <person name="Shitada C."/>
            <person name="Takahashi M."/>
            <person name="Kuroda M."/>
        </authorList>
    </citation>
    <scope>NUCLEOTIDE SEQUENCE [LARGE SCALE GENOMIC DNA]</scope>
    <source>
        <strain evidence="4 5">KHSU-234311-028</strain>
    </source>
</reference>
<keyword evidence="1" id="KW-1188">Viral release from host cell</keyword>
<name>A0ABC8EBU8_CLOTA</name>
<dbReference type="AlphaFoldDB" id="A0ABC8EBU8"/>
<dbReference type="EMBL" id="AP026818">
    <property type="protein sequence ID" value="BDR80697.1"/>
    <property type="molecule type" value="Genomic_DNA"/>
</dbReference>
<evidence type="ECO:0000256" key="2">
    <source>
        <dbReference type="SAM" id="Coils"/>
    </source>
</evidence>
<dbReference type="InterPro" id="IPR027267">
    <property type="entry name" value="AH/BAR_dom_sf"/>
</dbReference>
<dbReference type="Pfam" id="PF10145">
    <property type="entry name" value="PhageMin_Tail"/>
    <property type="match status" value="1"/>
</dbReference>
<feature type="coiled-coil region" evidence="2">
    <location>
        <begin position="762"/>
        <end position="818"/>
    </location>
</feature>
<dbReference type="NCBIfam" id="TIGR01760">
    <property type="entry name" value="tape_meas_TP901"/>
    <property type="match status" value="1"/>
</dbReference>
<feature type="coiled-coil region" evidence="2">
    <location>
        <begin position="857"/>
        <end position="921"/>
    </location>
</feature>
<protein>
    <recommendedName>
        <fullName evidence="3">Phage tail tape measure protein domain-containing protein</fullName>
    </recommendedName>
</protein>
<dbReference type="RefSeq" id="WP_317724871.1">
    <property type="nucleotide sequence ID" value="NZ_AP026818.1"/>
</dbReference>
<evidence type="ECO:0000313" key="4">
    <source>
        <dbReference type="EMBL" id="BDR80697.1"/>
    </source>
</evidence>
<dbReference type="SUPFAM" id="SSF57997">
    <property type="entry name" value="Tropomyosin"/>
    <property type="match status" value="1"/>
</dbReference>
<evidence type="ECO:0000313" key="5">
    <source>
        <dbReference type="Proteomes" id="UP001321763"/>
    </source>
</evidence>
<feature type="domain" description="Phage tail tape measure protein" evidence="3">
    <location>
        <begin position="258"/>
        <end position="456"/>
    </location>
</feature>
<feature type="coiled-coil region" evidence="2">
    <location>
        <begin position="66"/>
        <end position="184"/>
    </location>
</feature>
<proteinExistence type="predicted"/>
<gene>
    <name evidence="4" type="ORF">K234311028_09430</name>
</gene>
<accession>A0ABC8EBU8</accession>
<dbReference type="Gene3D" id="1.20.1270.60">
    <property type="entry name" value="Arfaptin homology (AH) domain/BAR domain"/>
    <property type="match status" value="1"/>
</dbReference>
<sequence length="1075" mass="117206">MASNTEKRVTAKMVLDSTGYNSSIKGINSEMKKHQAELKLASEGIKTFGKDSEKLKSVQESLSKQVELHSKKVDIYRQSIEKAKNKMQENIKERDKLKESLDKANRKYDETVKLYGKESEQAKKAKEEVDRLTQEHKKASKAVETNAKQVQNYESNMNKANAQMVRTEGELRRVNEELVRSNNKWLQASEGLKKHSEKLKDIGGKVTNVGKNLTTHVSLPLAGVGIAASKVGMDFEAQMSKVQAISGATGEDFNKLKAKAEEMGSKTKFSAKESAEGLEYMATAGWKTQDMLDGLPPILNLATAAGADLGQTSDIVTDALTAFGLKAKDSGHFSDILASASSNANTNVLMMGESFKYAAPIFGSVGYTAEDAALAIGLMANSGIKGTQSGTALRSMITRLVKPTKESAQAMKILGLKITDSSGKMKPFNVLMDEMRNSFAKLNPEQKASVAAQLAGQEAMSGLLSIVNAAPEDYNKLKGAINTCDGATDKMAETMSNNAKGSITEMKSALEGAGIKIFKVVAPSITNLAKEVTKMADKFSKLNPKTQETIVKMAALGIATGPVVGGIGKTITGVGNLAGGLSKLTGWLGKTSLATKGASVATGVASKGMGAMGLATKASTLLLNPWAIGIGAVTLAGVGLAKHLKKDAVPSVDLFADKVEHTTEVVTTASGELENKMVTTTTKISEETKKQVGAYMELDKGAEKSLTDLYVNGTKISDKTSKSLTETYIQMTTQIKTGMDKHYNNQVETLKKFLNNSKNITKEEQQKMLGDLKKHNEKQKREIDSYEKRIKEIMNKASKENRELKKEEQQEINSIQEKMRTNAVKTLSASEVEQKVIMERLKSYSSRITAEQASVVIKNAEKQKQESVSAAEKQYDETVRNIIKMRDETKTITHDQAEKLIEEAERQKEESITKAGEMKKTVVQKIKEMNEDSLKNIDETDGHIMTKWESLKNWFANNPIIRWIKTKTSGGGGSVDSNWTGNNYFRGGLTTLHERGEEIYDLPKGTRIYNVERSEQMVLETAEQVATKVANSVLNGFNGGTNGINVTQNIYSPTPSPSEVARQTKNSLRGLALNF</sequence>
<dbReference type="PANTHER" id="PTHR37813">
    <property type="entry name" value="FELS-2 PROPHAGE PROTEIN"/>
    <property type="match status" value="1"/>
</dbReference>
<organism evidence="4 5">
    <name type="scientific">Clostridium tetani</name>
    <dbReference type="NCBI Taxonomy" id="1513"/>
    <lineage>
        <taxon>Bacteria</taxon>
        <taxon>Bacillati</taxon>
        <taxon>Bacillota</taxon>
        <taxon>Clostridia</taxon>
        <taxon>Eubacteriales</taxon>
        <taxon>Clostridiaceae</taxon>
        <taxon>Clostridium</taxon>
    </lineage>
</organism>
<keyword evidence="2" id="KW-0175">Coiled coil</keyword>
<dbReference type="PANTHER" id="PTHR37813:SF1">
    <property type="entry name" value="FELS-2 PROPHAGE PROTEIN"/>
    <property type="match status" value="1"/>
</dbReference>